<reference evidence="2 3" key="1">
    <citation type="submission" date="2015-09" db="EMBL/GenBank/DDBJ databases">
        <authorList>
            <consortium name="Swine Surveillance"/>
        </authorList>
    </citation>
    <scope>NUCLEOTIDE SEQUENCE [LARGE SCALE GENOMIC DNA]</scope>
    <source>
        <strain evidence="2 3">16</strain>
    </source>
</reference>
<protein>
    <recommendedName>
        <fullName evidence="1">Phage tail tape measure protein domain-containing protein</fullName>
    </recommendedName>
</protein>
<dbReference type="STRING" id="665126.ABB55_00635"/>
<evidence type="ECO:0000313" key="2">
    <source>
        <dbReference type="EMBL" id="KPL50913.1"/>
    </source>
</evidence>
<keyword evidence="3" id="KW-1185">Reference proteome</keyword>
<dbReference type="EMBL" id="LJYW01000001">
    <property type="protein sequence ID" value="KPL50913.1"/>
    <property type="molecule type" value="Genomic_DNA"/>
</dbReference>
<name>A0A0N8GE97_9HYPH</name>
<evidence type="ECO:0000259" key="1">
    <source>
        <dbReference type="Pfam" id="PF10145"/>
    </source>
</evidence>
<feature type="domain" description="Phage tail tape measure protein" evidence="1">
    <location>
        <begin position="1"/>
        <end position="62"/>
    </location>
</feature>
<proteinExistence type="predicted"/>
<dbReference type="Proteomes" id="UP000048984">
    <property type="component" value="Unassembled WGS sequence"/>
</dbReference>
<accession>A0A0N8GE97</accession>
<dbReference type="AlphaFoldDB" id="A0A0N8GE97"/>
<dbReference type="InterPro" id="IPR010090">
    <property type="entry name" value="Phage_tape_meas"/>
</dbReference>
<gene>
    <name evidence="2" type="ORF">ABB55_00635</name>
</gene>
<reference evidence="2 3" key="2">
    <citation type="submission" date="2015-10" db="EMBL/GenBank/DDBJ databases">
        <title>Draft Genome Sequence of Prosthecomicrobium hirschii ATCC 27832.</title>
        <authorList>
            <person name="Daniel J."/>
            <person name="Givan S.A."/>
            <person name="Brun Y.V."/>
            <person name="Brown P.J."/>
        </authorList>
    </citation>
    <scope>NUCLEOTIDE SEQUENCE [LARGE SCALE GENOMIC DNA]</scope>
    <source>
        <strain evidence="2 3">16</strain>
    </source>
</reference>
<evidence type="ECO:0000313" key="3">
    <source>
        <dbReference type="Proteomes" id="UP000048984"/>
    </source>
</evidence>
<dbReference type="Pfam" id="PF10145">
    <property type="entry name" value="PhageMin_Tail"/>
    <property type="match status" value="1"/>
</dbReference>
<organism evidence="2 3">
    <name type="scientific">Prosthecodimorpha hirschii</name>
    <dbReference type="NCBI Taxonomy" id="665126"/>
    <lineage>
        <taxon>Bacteria</taxon>
        <taxon>Pseudomonadati</taxon>
        <taxon>Pseudomonadota</taxon>
        <taxon>Alphaproteobacteria</taxon>
        <taxon>Hyphomicrobiales</taxon>
        <taxon>Ancalomicrobiaceae</taxon>
        <taxon>Prosthecodimorpha</taxon>
    </lineage>
</organism>
<sequence length="63" mass="6686">MAFLPSVVRTAQASGSDVTDIAKTADAVGAQMKIRAEDMQQAFDAMAKAGKAGEFELKDMAEY</sequence>
<comment type="caution">
    <text evidence="2">The sequence shown here is derived from an EMBL/GenBank/DDBJ whole genome shotgun (WGS) entry which is preliminary data.</text>
</comment>